<dbReference type="InterPro" id="IPR020422">
    <property type="entry name" value="TYR_PHOSPHATASE_DUAL_dom"/>
</dbReference>
<sequence>MPRFSFKVNPEYAKIAEIIPGLCTSGVSALQREIMEEYRITLILNVTTEVPNLKSLGDIPRVKIWIDDDPQAYIYPLLEQYIPQIDFELKAGGRVLIHCVAGVSRSALFCLAFLVKYRSKSLREAYYLMASKRPKVRPNIGFWRQLIHFEQVSTFEEESLIYSSVEEIVQNCATEKSMRRK</sequence>
<dbReference type="CDD" id="cd14514">
    <property type="entry name" value="DUSP14-like"/>
    <property type="match status" value="1"/>
</dbReference>
<keyword evidence="2" id="KW-0378">Hydrolase</keyword>
<proteinExistence type="inferred from homology"/>
<feature type="domain" description="Tyrosine specific protein phosphatases" evidence="5">
    <location>
        <begin position="79"/>
        <end position="134"/>
    </location>
</feature>
<dbReference type="Gene3D" id="3.90.190.10">
    <property type="entry name" value="Protein tyrosine phosphatase superfamily"/>
    <property type="match status" value="1"/>
</dbReference>
<protein>
    <recommendedName>
        <fullName evidence="8">Protein-tyrosine-phosphatase</fullName>
    </recommendedName>
</protein>
<accession>A0ABD6ES11</accession>
<dbReference type="GO" id="GO:0004721">
    <property type="term" value="F:phosphoprotein phosphatase activity"/>
    <property type="evidence" value="ECO:0007669"/>
    <property type="project" value="UniProtKB-KW"/>
</dbReference>
<name>A0ABD6ES11_9BILA</name>
<gene>
    <name evidence="6" type="ORF">AB6A40_008820</name>
</gene>
<dbReference type="EMBL" id="JBGFUD010008516">
    <property type="protein sequence ID" value="MFH4982111.1"/>
    <property type="molecule type" value="Genomic_DNA"/>
</dbReference>
<reference evidence="6 7" key="1">
    <citation type="submission" date="2024-08" db="EMBL/GenBank/DDBJ databases">
        <title>Gnathostoma spinigerum genome.</title>
        <authorList>
            <person name="Gonzalez-Bertolin B."/>
            <person name="Monzon S."/>
            <person name="Zaballos A."/>
            <person name="Jimenez P."/>
            <person name="Dekumyoy P."/>
            <person name="Varona S."/>
            <person name="Cuesta I."/>
            <person name="Sumanam S."/>
            <person name="Adisakwattana P."/>
            <person name="Gasser R.B."/>
            <person name="Hernandez-Gonzalez A."/>
            <person name="Young N.D."/>
            <person name="Perteguer M.J."/>
        </authorList>
    </citation>
    <scope>NUCLEOTIDE SEQUENCE [LARGE SCALE GENOMIC DNA]</scope>
    <source>
        <strain evidence="6">AL3</strain>
        <tissue evidence="6">Liver</tissue>
    </source>
</reference>
<evidence type="ECO:0000313" key="6">
    <source>
        <dbReference type="EMBL" id="MFH4982111.1"/>
    </source>
</evidence>
<dbReference type="InterPro" id="IPR016130">
    <property type="entry name" value="Tyr_Pase_AS"/>
</dbReference>
<dbReference type="Pfam" id="PF00782">
    <property type="entry name" value="DSPc"/>
    <property type="match status" value="1"/>
</dbReference>
<evidence type="ECO:0008006" key="8">
    <source>
        <dbReference type="Google" id="ProtNLM"/>
    </source>
</evidence>
<evidence type="ECO:0000256" key="2">
    <source>
        <dbReference type="ARBA" id="ARBA00022801"/>
    </source>
</evidence>
<evidence type="ECO:0000256" key="1">
    <source>
        <dbReference type="ARBA" id="ARBA00008601"/>
    </source>
</evidence>
<evidence type="ECO:0000259" key="4">
    <source>
        <dbReference type="PROSITE" id="PS50054"/>
    </source>
</evidence>
<dbReference type="PROSITE" id="PS50056">
    <property type="entry name" value="TYR_PHOSPHATASE_2"/>
    <property type="match status" value="1"/>
</dbReference>
<dbReference type="InterPro" id="IPR029021">
    <property type="entry name" value="Prot-tyrosine_phosphatase-like"/>
</dbReference>
<dbReference type="PANTHER" id="PTHR45961">
    <property type="entry name" value="IP21249P"/>
    <property type="match status" value="1"/>
</dbReference>
<dbReference type="PROSITE" id="PS50054">
    <property type="entry name" value="TYR_PHOSPHATASE_DUAL"/>
    <property type="match status" value="1"/>
</dbReference>
<dbReference type="PROSITE" id="PS00383">
    <property type="entry name" value="TYR_PHOSPHATASE_1"/>
    <property type="match status" value="1"/>
</dbReference>
<keyword evidence="7" id="KW-1185">Reference proteome</keyword>
<evidence type="ECO:0000313" key="7">
    <source>
        <dbReference type="Proteomes" id="UP001608902"/>
    </source>
</evidence>
<dbReference type="SUPFAM" id="SSF52799">
    <property type="entry name" value="(Phosphotyrosine protein) phosphatases II"/>
    <property type="match status" value="1"/>
</dbReference>
<evidence type="ECO:0000259" key="5">
    <source>
        <dbReference type="PROSITE" id="PS50056"/>
    </source>
</evidence>
<organism evidence="6 7">
    <name type="scientific">Gnathostoma spinigerum</name>
    <dbReference type="NCBI Taxonomy" id="75299"/>
    <lineage>
        <taxon>Eukaryota</taxon>
        <taxon>Metazoa</taxon>
        <taxon>Ecdysozoa</taxon>
        <taxon>Nematoda</taxon>
        <taxon>Chromadorea</taxon>
        <taxon>Rhabditida</taxon>
        <taxon>Spirurina</taxon>
        <taxon>Gnathostomatomorpha</taxon>
        <taxon>Gnathostomatoidea</taxon>
        <taxon>Gnathostomatidae</taxon>
        <taxon>Gnathostoma</taxon>
    </lineage>
</organism>
<dbReference type="InterPro" id="IPR000387">
    <property type="entry name" value="Tyr_Pase_dom"/>
</dbReference>
<comment type="caution">
    <text evidence="6">The sequence shown here is derived from an EMBL/GenBank/DDBJ whole genome shotgun (WGS) entry which is preliminary data.</text>
</comment>
<dbReference type="Proteomes" id="UP001608902">
    <property type="component" value="Unassembled WGS sequence"/>
</dbReference>
<dbReference type="SMART" id="SM00195">
    <property type="entry name" value="DSPc"/>
    <property type="match status" value="1"/>
</dbReference>
<dbReference type="InterPro" id="IPR000340">
    <property type="entry name" value="Dual-sp_phosphatase_cat-dom"/>
</dbReference>
<dbReference type="InterPro" id="IPR052103">
    <property type="entry name" value="Dual_spec_Phospatases"/>
</dbReference>
<comment type="similarity">
    <text evidence="1">Belongs to the protein-tyrosine phosphatase family. Non-receptor class dual specificity subfamily.</text>
</comment>
<keyword evidence="3" id="KW-0904">Protein phosphatase</keyword>
<dbReference type="PANTHER" id="PTHR45961:SF9">
    <property type="entry name" value="DUAL SPECIFICITY PROTEIN PHOSPHATASE 14"/>
    <property type="match status" value="1"/>
</dbReference>
<evidence type="ECO:0000256" key="3">
    <source>
        <dbReference type="ARBA" id="ARBA00022912"/>
    </source>
</evidence>
<feature type="domain" description="Tyrosine-protein phosphatase" evidence="4">
    <location>
        <begin position="14"/>
        <end position="155"/>
    </location>
</feature>
<dbReference type="AlphaFoldDB" id="A0ABD6ES11"/>